<sequence length="476" mass="55902">LITGLTLWLFRPTGNDFYIIFVLLYFISIFVNKPTLINDPPINIKAIKIIIYISLALITTTLFMKFMSFGYHHMDLGLQHQLIINLVKNNEYFHKFHNIHGFGDHFKPTHIPFMYLFYNISVTSFWLIFFKCFSLVMFALLFLKINKNLAPIILLSYLLFSTHNISSIFWEYHPTNLLPALVIIIYYSILKRNWLVFWITMIFSIGLKENAAVLLVCFGFYFVFIEKKIKFGISLCSIGLLYMLLAWFVAIPFFAEGSRIVTSDINLFRDIPEKIRYIFMAYAPFLFLPFLNWRWLLFTLPVLGINLIGKPQMYSGSFHYADILTVLIAIASLATLTENFERIKKYMSEHRVLVLVPIILIVSIIPESPMQKFVRYYPDEKDRAAFFELHKFLGEHPTQKLAVSSNISPLMDRANFEIIFDDSRCSLNNNAEYIVFFDQTYRDQVHLDQCIKKLKSSKLWKKVNKYQSIGVYEVRT</sequence>
<accession>A0A382DNZ1</accession>
<evidence type="ECO:0000256" key="1">
    <source>
        <dbReference type="SAM" id="Phobius"/>
    </source>
</evidence>
<feature type="transmembrane region" description="Helical" evidence="1">
    <location>
        <begin position="196"/>
        <end position="225"/>
    </location>
</feature>
<feature type="transmembrane region" description="Helical" evidence="1">
    <location>
        <begin position="17"/>
        <end position="37"/>
    </location>
</feature>
<feature type="transmembrane region" description="Helical" evidence="1">
    <location>
        <begin position="172"/>
        <end position="189"/>
    </location>
</feature>
<feature type="transmembrane region" description="Helical" evidence="1">
    <location>
        <begin position="317"/>
        <end position="336"/>
    </location>
</feature>
<dbReference type="EMBL" id="UINC01040015">
    <property type="protein sequence ID" value="SVB39307.1"/>
    <property type="molecule type" value="Genomic_DNA"/>
</dbReference>
<feature type="transmembrane region" description="Helical" evidence="1">
    <location>
        <begin position="49"/>
        <end position="71"/>
    </location>
</feature>
<keyword evidence="1" id="KW-0812">Transmembrane</keyword>
<evidence type="ECO:0008006" key="3">
    <source>
        <dbReference type="Google" id="ProtNLM"/>
    </source>
</evidence>
<protein>
    <recommendedName>
        <fullName evidence="3">Glycosyltransferase RgtA/B/C/D-like domain-containing protein</fullName>
    </recommendedName>
</protein>
<organism evidence="2">
    <name type="scientific">marine metagenome</name>
    <dbReference type="NCBI Taxonomy" id="408172"/>
    <lineage>
        <taxon>unclassified sequences</taxon>
        <taxon>metagenomes</taxon>
        <taxon>ecological metagenomes</taxon>
    </lineage>
</organism>
<keyword evidence="1" id="KW-0472">Membrane</keyword>
<keyword evidence="1" id="KW-1133">Transmembrane helix</keyword>
<evidence type="ECO:0000313" key="2">
    <source>
        <dbReference type="EMBL" id="SVB39307.1"/>
    </source>
</evidence>
<dbReference type="Pfam" id="PF09852">
    <property type="entry name" value="DUF2079"/>
    <property type="match status" value="1"/>
</dbReference>
<feature type="transmembrane region" description="Helical" evidence="1">
    <location>
        <begin position="231"/>
        <end position="254"/>
    </location>
</feature>
<feature type="transmembrane region" description="Helical" evidence="1">
    <location>
        <begin position="116"/>
        <end position="142"/>
    </location>
</feature>
<feature type="non-terminal residue" evidence="2">
    <location>
        <position position="1"/>
    </location>
</feature>
<gene>
    <name evidence="2" type="ORF">METZ01_LOCUS192161</name>
</gene>
<name>A0A382DNZ1_9ZZZZ</name>
<dbReference type="AlphaFoldDB" id="A0A382DNZ1"/>
<dbReference type="InterPro" id="IPR018650">
    <property type="entry name" value="STSV1_Orf64"/>
</dbReference>
<reference evidence="2" key="1">
    <citation type="submission" date="2018-05" db="EMBL/GenBank/DDBJ databases">
        <authorList>
            <person name="Lanie J.A."/>
            <person name="Ng W.-L."/>
            <person name="Kazmierczak K.M."/>
            <person name="Andrzejewski T.M."/>
            <person name="Davidsen T.M."/>
            <person name="Wayne K.J."/>
            <person name="Tettelin H."/>
            <person name="Glass J.I."/>
            <person name="Rusch D."/>
            <person name="Podicherti R."/>
            <person name="Tsui H.-C.T."/>
            <person name="Winkler M.E."/>
        </authorList>
    </citation>
    <scope>NUCLEOTIDE SEQUENCE</scope>
</reference>
<feature type="transmembrane region" description="Helical" evidence="1">
    <location>
        <begin position="348"/>
        <end position="365"/>
    </location>
</feature>
<proteinExistence type="predicted"/>
<feature type="transmembrane region" description="Helical" evidence="1">
    <location>
        <begin position="275"/>
        <end position="297"/>
    </location>
</feature>